<dbReference type="GO" id="GO:0030170">
    <property type="term" value="F:pyridoxal phosphate binding"/>
    <property type="evidence" value="ECO:0007669"/>
    <property type="project" value="InterPro"/>
</dbReference>
<comment type="cofactor">
    <cofactor evidence="1">
        <name>pyridoxal 5'-phosphate</name>
        <dbReference type="ChEBI" id="CHEBI:597326"/>
    </cofactor>
</comment>
<dbReference type="Proteomes" id="UP000254326">
    <property type="component" value="Unassembled WGS sequence"/>
</dbReference>
<evidence type="ECO:0000256" key="5">
    <source>
        <dbReference type="ARBA" id="ARBA00022909"/>
    </source>
</evidence>
<dbReference type="GO" id="GO:0005829">
    <property type="term" value="C:cytosol"/>
    <property type="evidence" value="ECO:0007669"/>
    <property type="project" value="TreeGrafter"/>
</dbReference>
<evidence type="ECO:0000256" key="3">
    <source>
        <dbReference type="ARBA" id="ARBA00011738"/>
    </source>
</evidence>
<dbReference type="PANTHER" id="PTHR42743">
    <property type="entry name" value="AMINO-ACID AMINOTRANSFERASE"/>
    <property type="match status" value="1"/>
</dbReference>
<dbReference type="EMBL" id="QKRA01000001">
    <property type="protein sequence ID" value="RDL45952.1"/>
    <property type="molecule type" value="Genomic_DNA"/>
</dbReference>
<evidence type="ECO:0000313" key="11">
    <source>
        <dbReference type="EMBL" id="RDL45952.1"/>
    </source>
</evidence>
<dbReference type="InterPro" id="IPR036038">
    <property type="entry name" value="Aminotransferase-like"/>
</dbReference>
<comment type="subunit">
    <text evidence="3">Homodimer.</text>
</comment>
<organism evidence="11 12">
    <name type="scientific">Marinomonas piezotolerans</name>
    <dbReference type="NCBI Taxonomy" id="2213058"/>
    <lineage>
        <taxon>Bacteria</taxon>
        <taxon>Pseudomonadati</taxon>
        <taxon>Pseudomonadota</taxon>
        <taxon>Gammaproteobacteria</taxon>
        <taxon>Oceanospirillales</taxon>
        <taxon>Oceanospirillaceae</taxon>
        <taxon>Marinomonas</taxon>
    </lineage>
</organism>
<evidence type="ECO:0000256" key="1">
    <source>
        <dbReference type="ARBA" id="ARBA00001933"/>
    </source>
</evidence>
<comment type="caution">
    <text evidence="11">The sequence shown here is derived from an EMBL/GenBank/DDBJ whole genome shotgun (WGS) entry which is preliminary data.</text>
</comment>
<dbReference type="InterPro" id="IPR043131">
    <property type="entry name" value="BCAT-like_N"/>
</dbReference>
<name>A0A370UDU0_9GAMM</name>
<dbReference type="InterPro" id="IPR001544">
    <property type="entry name" value="Aminotrans_IV"/>
</dbReference>
<dbReference type="Pfam" id="PF01063">
    <property type="entry name" value="Aminotran_4"/>
    <property type="match status" value="1"/>
</dbReference>
<dbReference type="GO" id="GO:0046656">
    <property type="term" value="P:folic acid biosynthetic process"/>
    <property type="evidence" value="ECO:0007669"/>
    <property type="project" value="UniProtKB-KW"/>
</dbReference>
<dbReference type="Gene3D" id="3.20.10.10">
    <property type="entry name" value="D-amino Acid Aminotransferase, subunit A, domain 2"/>
    <property type="match status" value="1"/>
</dbReference>
<keyword evidence="6 11" id="KW-0456">Lyase</keyword>
<keyword evidence="4" id="KW-0663">Pyridoxal phosphate</keyword>
<sequence length="277" mass="31164">MMSFSFEISHMQWFLNFQTCHTIDVADRGLAYGDGLFETLYSNNGVIAHLDAHLTRLRRGFRRLHFNITTEELALLNEFLLVQAERHQNIGFKIIVTRGAGGRGYMPPESPNYTWLVGLFEIPDYSNYRSHGIRLGRSAIESSINRNLAGLKHLNRLENVLAKQSLNSTEYEAVTSNALGDLVECIQSNIFWVKSGILYTPSLALGGVQGTMRHQIIKHFNGTINIVQQPPYQLMQADEIFLTNALSGVLPVVEFNGYHLPIGPVTKTLIECNTENP</sequence>
<comment type="catalytic activity">
    <reaction evidence="9">
        <text>4-amino-4-deoxychorismate = 4-aminobenzoate + pyruvate + H(+)</text>
        <dbReference type="Rhea" id="RHEA:16201"/>
        <dbReference type="ChEBI" id="CHEBI:15361"/>
        <dbReference type="ChEBI" id="CHEBI:15378"/>
        <dbReference type="ChEBI" id="CHEBI:17836"/>
        <dbReference type="ChEBI" id="CHEBI:58406"/>
        <dbReference type="EC" id="4.1.3.38"/>
    </reaction>
</comment>
<keyword evidence="5" id="KW-0289">Folate biosynthesis</keyword>
<dbReference type="SUPFAM" id="SSF56752">
    <property type="entry name" value="D-aminoacid aminotransferase-like PLP-dependent enzymes"/>
    <property type="match status" value="1"/>
</dbReference>
<evidence type="ECO:0000256" key="6">
    <source>
        <dbReference type="ARBA" id="ARBA00023239"/>
    </source>
</evidence>
<evidence type="ECO:0000256" key="4">
    <source>
        <dbReference type="ARBA" id="ARBA00022898"/>
    </source>
</evidence>
<comment type="pathway">
    <text evidence="7">Cofactor biosynthesis; tetrahydrofolate biosynthesis; 4-aminobenzoate from chorismate: step 2/2.</text>
</comment>
<dbReference type="InterPro" id="IPR050571">
    <property type="entry name" value="Class-IV_PLP-Dep_Aminotrnsfr"/>
</dbReference>
<evidence type="ECO:0000313" key="12">
    <source>
        <dbReference type="Proteomes" id="UP000254326"/>
    </source>
</evidence>
<dbReference type="InterPro" id="IPR017824">
    <property type="entry name" value="Aminodeoxychorismate_lyase_IV"/>
</dbReference>
<dbReference type="NCBIfam" id="TIGR03461">
    <property type="entry name" value="pabC_Proteo"/>
    <property type="match status" value="1"/>
</dbReference>
<keyword evidence="12" id="KW-1185">Reference proteome</keyword>
<proteinExistence type="inferred from homology"/>
<dbReference type="GO" id="GO:0008696">
    <property type="term" value="F:4-amino-4-deoxychorismate lyase activity"/>
    <property type="evidence" value="ECO:0007669"/>
    <property type="project" value="UniProtKB-UniRule"/>
</dbReference>
<accession>A0A370UDU0</accession>
<dbReference type="EC" id="4.1.3.38" evidence="8 10"/>
<gene>
    <name evidence="11" type="primary">pabC</name>
    <name evidence="11" type="ORF">DN730_02600</name>
</gene>
<dbReference type="InterPro" id="IPR043132">
    <property type="entry name" value="BCAT-like_C"/>
</dbReference>
<reference evidence="11 12" key="1">
    <citation type="submission" date="2018-06" db="EMBL/GenBank/DDBJ databases">
        <title>Marinomonas sp. YLB-05 draft genome sequence.</title>
        <authorList>
            <person name="Yu L."/>
            <person name="Tang X."/>
        </authorList>
    </citation>
    <scope>NUCLEOTIDE SEQUENCE [LARGE SCALE GENOMIC DNA]</scope>
    <source>
        <strain evidence="11 12">YLB-05</strain>
    </source>
</reference>
<comment type="similarity">
    <text evidence="2">Belongs to the class-IV pyridoxal-phosphate-dependent aminotransferase family.</text>
</comment>
<evidence type="ECO:0000256" key="10">
    <source>
        <dbReference type="NCBIfam" id="TIGR03461"/>
    </source>
</evidence>
<protein>
    <recommendedName>
        <fullName evidence="8 10">Aminodeoxychorismate lyase</fullName>
        <ecNumber evidence="8 10">4.1.3.38</ecNumber>
    </recommendedName>
</protein>
<evidence type="ECO:0000256" key="8">
    <source>
        <dbReference type="ARBA" id="ARBA00035676"/>
    </source>
</evidence>
<dbReference type="GO" id="GO:0008153">
    <property type="term" value="P:4-aminobenzoate biosynthetic process"/>
    <property type="evidence" value="ECO:0007669"/>
    <property type="project" value="UniProtKB-UniRule"/>
</dbReference>
<dbReference type="AlphaFoldDB" id="A0A370UDU0"/>
<evidence type="ECO:0000256" key="7">
    <source>
        <dbReference type="ARBA" id="ARBA00035633"/>
    </source>
</evidence>
<evidence type="ECO:0000256" key="2">
    <source>
        <dbReference type="ARBA" id="ARBA00009320"/>
    </source>
</evidence>
<dbReference type="Gene3D" id="3.30.470.10">
    <property type="match status" value="1"/>
</dbReference>
<evidence type="ECO:0000256" key="9">
    <source>
        <dbReference type="ARBA" id="ARBA00049529"/>
    </source>
</evidence>
<dbReference type="PANTHER" id="PTHR42743:SF2">
    <property type="entry name" value="AMINODEOXYCHORISMATE LYASE"/>
    <property type="match status" value="1"/>
</dbReference>